<evidence type="ECO:0000313" key="8">
    <source>
        <dbReference type="RefSeq" id="XP_055898694.1"/>
    </source>
</evidence>
<evidence type="ECO:0000256" key="1">
    <source>
        <dbReference type="ARBA" id="ARBA00022723"/>
    </source>
</evidence>
<keyword evidence="1" id="KW-0479">Metal-binding</keyword>
<evidence type="ECO:0000256" key="2">
    <source>
        <dbReference type="ARBA" id="ARBA00022771"/>
    </source>
</evidence>
<dbReference type="FunFam" id="1.10.1170.10:FF:000002">
    <property type="entry name" value="Baculoviral IAP repeat containing 7"/>
    <property type="match status" value="1"/>
</dbReference>
<evidence type="ECO:0000259" key="6">
    <source>
        <dbReference type="PROSITE" id="PS50089"/>
    </source>
</evidence>
<evidence type="ECO:0000313" key="7">
    <source>
        <dbReference type="Proteomes" id="UP001165740"/>
    </source>
</evidence>
<sequence>MGNANGRNPDSSPHSTSSNSSCSCSCSCVCAEHGDNLSIIGNKLHINGNLNFTGYLNFMHEGVLNLTGNGNMIERLNFYLRQDAYGKTVVLHNDILKITGNGYRVTGAYNDDINLPTSYIKHKGSLRIQGNGNNIQDIHIYGNFTDDLTSNWHLDIIDIIGNGNFVDTVTFFNNQVFGQVKVKLNEILSIKGFGNRTENLKTYIEDIECLEFNHGHYNKQGDFVYRHVDQTLFDEDVTQDVKDFKARMPASQDELAASHLTISRISEQAHQCSNNACVFDNRTPTAQLDCCFTTSSCQTKGDPSYQTTCTQHCHSQNSSSVTADPNSHAQREKLAHELEALKAQRICRVCRSKDSCMTFTPCGHFVSCEDCCSGVDRCPTCQSPIDTTVKTFIT</sequence>
<evidence type="ECO:0000256" key="4">
    <source>
        <dbReference type="PROSITE-ProRule" id="PRU00175"/>
    </source>
</evidence>
<dbReference type="AlphaFoldDB" id="A0A9W3BGX0"/>
<gene>
    <name evidence="8" type="primary">LOC106061052</name>
</gene>
<dbReference type="OrthoDB" id="6152890at2759"/>
<evidence type="ECO:0000256" key="3">
    <source>
        <dbReference type="ARBA" id="ARBA00022833"/>
    </source>
</evidence>
<dbReference type="Proteomes" id="UP001165740">
    <property type="component" value="Chromosome 9"/>
</dbReference>
<name>A0A9W3BGX0_BIOGL</name>
<evidence type="ECO:0000256" key="5">
    <source>
        <dbReference type="SAM" id="MobiDB-lite"/>
    </source>
</evidence>
<dbReference type="InterPro" id="IPR001841">
    <property type="entry name" value="Znf_RING"/>
</dbReference>
<feature type="region of interest" description="Disordered" evidence="5">
    <location>
        <begin position="1"/>
        <end position="22"/>
    </location>
</feature>
<dbReference type="InterPro" id="IPR050784">
    <property type="entry name" value="IAP"/>
</dbReference>
<dbReference type="InterPro" id="IPR013083">
    <property type="entry name" value="Znf_RING/FYVE/PHD"/>
</dbReference>
<dbReference type="PROSITE" id="PS51257">
    <property type="entry name" value="PROKAR_LIPOPROTEIN"/>
    <property type="match status" value="1"/>
</dbReference>
<dbReference type="Pfam" id="PF13920">
    <property type="entry name" value="zf-C3HC4_3"/>
    <property type="match status" value="1"/>
</dbReference>
<dbReference type="Gene3D" id="3.30.40.10">
    <property type="entry name" value="Zinc/RING finger domain, C3HC4 (zinc finger)"/>
    <property type="match status" value="1"/>
</dbReference>
<dbReference type="GO" id="GO:0008270">
    <property type="term" value="F:zinc ion binding"/>
    <property type="evidence" value="ECO:0007669"/>
    <property type="project" value="UniProtKB-KW"/>
</dbReference>
<dbReference type="GO" id="GO:0051726">
    <property type="term" value="P:regulation of cell cycle"/>
    <property type="evidence" value="ECO:0007669"/>
    <property type="project" value="TreeGrafter"/>
</dbReference>
<dbReference type="GO" id="GO:0005737">
    <property type="term" value="C:cytoplasm"/>
    <property type="evidence" value="ECO:0007669"/>
    <property type="project" value="TreeGrafter"/>
</dbReference>
<accession>A0A9W3BGX0</accession>
<protein>
    <submittedName>
        <fullName evidence="8">Uncharacterized protein LOC106061052</fullName>
    </submittedName>
</protein>
<dbReference type="GeneID" id="106061052"/>
<dbReference type="RefSeq" id="XP_055898694.1">
    <property type="nucleotide sequence ID" value="XM_056042719.1"/>
</dbReference>
<keyword evidence="3" id="KW-0862">Zinc</keyword>
<dbReference type="PROSITE" id="PS50089">
    <property type="entry name" value="ZF_RING_2"/>
    <property type="match status" value="1"/>
</dbReference>
<dbReference type="GO" id="GO:0005634">
    <property type="term" value="C:nucleus"/>
    <property type="evidence" value="ECO:0007669"/>
    <property type="project" value="TreeGrafter"/>
</dbReference>
<keyword evidence="7" id="KW-1185">Reference proteome</keyword>
<reference evidence="8" key="1">
    <citation type="submission" date="2025-08" db="UniProtKB">
        <authorList>
            <consortium name="RefSeq"/>
        </authorList>
    </citation>
    <scope>IDENTIFICATION</scope>
</reference>
<dbReference type="PANTHER" id="PTHR10044">
    <property type="entry name" value="INHIBITOR OF APOPTOSIS"/>
    <property type="match status" value="1"/>
</dbReference>
<keyword evidence="2 4" id="KW-0863">Zinc-finger</keyword>
<feature type="compositionally biased region" description="Polar residues" evidence="5">
    <location>
        <begin position="1"/>
        <end position="10"/>
    </location>
</feature>
<feature type="domain" description="RING-type" evidence="6">
    <location>
        <begin position="347"/>
        <end position="382"/>
    </location>
</feature>
<feature type="compositionally biased region" description="Low complexity" evidence="5">
    <location>
        <begin position="11"/>
        <end position="22"/>
    </location>
</feature>
<proteinExistence type="predicted"/>
<organism evidence="7 8">
    <name type="scientific">Biomphalaria glabrata</name>
    <name type="common">Bloodfluke planorb</name>
    <name type="synonym">Freshwater snail</name>
    <dbReference type="NCBI Taxonomy" id="6526"/>
    <lineage>
        <taxon>Eukaryota</taxon>
        <taxon>Metazoa</taxon>
        <taxon>Spiralia</taxon>
        <taxon>Lophotrochozoa</taxon>
        <taxon>Mollusca</taxon>
        <taxon>Gastropoda</taxon>
        <taxon>Heterobranchia</taxon>
        <taxon>Euthyneura</taxon>
        <taxon>Panpulmonata</taxon>
        <taxon>Hygrophila</taxon>
        <taxon>Lymnaeoidea</taxon>
        <taxon>Planorbidae</taxon>
        <taxon>Biomphalaria</taxon>
    </lineage>
</organism>
<dbReference type="PANTHER" id="PTHR10044:SF139">
    <property type="entry name" value="DEATH-ASSOCIATED INHIBITOR OF APOPTOSIS 2"/>
    <property type="match status" value="1"/>
</dbReference>